<keyword evidence="3" id="KW-1133">Transmembrane helix</keyword>
<name>A0A662ZC93_9GAMM</name>
<keyword evidence="1 2" id="KW-0238">DNA-binding</keyword>
<dbReference type="AlphaFoldDB" id="A0A662ZC93"/>
<dbReference type="GO" id="GO:0003677">
    <property type="term" value="F:DNA binding"/>
    <property type="evidence" value="ECO:0007669"/>
    <property type="project" value="UniProtKB-UniRule"/>
</dbReference>
<dbReference type="PRINTS" id="PR00455">
    <property type="entry name" value="HTHTETR"/>
</dbReference>
<organism evidence="5 6">
    <name type="scientific">Succinivibrio dextrinosolvens</name>
    <dbReference type="NCBI Taxonomy" id="83771"/>
    <lineage>
        <taxon>Bacteria</taxon>
        <taxon>Pseudomonadati</taxon>
        <taxon>Pseudomonadota</taxon>
        <taxon>Gammaproteobacteria</taxon>
        <taxon>Aeromonadales</taxon>
        <taxon>Succinivibrionaceae</taxon>
        <taxon>Succinivibrio</taxon>
    </lineage>
</organism>
<dbReference type="InterPro" id="IPR050624">
    <property type="entry name" value="HTH-type_Tx_Regulator"/>
</dbReference>
<evidence type="ECO:0000313" key="6">
    <source>
        <dbReference type="Proteomes" id="UP000243374"/>
    </source>
</evidence>
<dbReference type="Proteomes" id="UP000243374">
    <property type="component" value="Unassembled WGS sequence"/>
</dbReference>
<dbReference type="PANTHER" id="PTHR43479">
    <property type="entry name" value="ACREF/ENVCD OPERON REPRESSOR-RELATED"/>
    <property type="match status" value="1"/>
</dbReference>
<protein>
    <submittedName>
        <fullName evidence="5">Transcriptional regulator, TetR family</fullName>
    </submittedName>
</protein>
<dbReference type="InterPro" id="IPR001647">
    <property type="entry name" value="HTH_TetR"/>
</dbReference>
<proteinExistence type="predicted"/>
<feature type="DNA-binding region" description="H-T-H motif" evidence="2">
    <location>
        <begin position="35"/>
        <end position="54"/>
    </location>
</feature>
<reference evidence="5 6" key="1">
    <citation type="submission" date="2016-10" db="EMBL/GenBank/DDBJ databases">
        <authorList>
            <person name="Varghese N."/>
            <person name="Submissions S."/>
        </authorList>
    </citation>
    <scope>NUCLEOTIDE SEQUENCE [LARGE SCALE GENOMIC DNA]</scope>
    <source>
        <strain evidence="5 6">22B</strain>
    </source>
</reference>
<feature type="transmembrane region" description="Helical" evidence="3">
    <location>
        <begin position="156"/>
        <end position="175"/>
    </location>
</feature>
<dbReference type="PROSITE" id="PS50977">
    <property type="entry name" value="HTH_TETR_2"/>
    <property type="match status" value="1"/>
</dbReference>
<feature type="domain" description="HTH tetR-type" evidence="4">
    <location>
        <begin position="12"/>
        <end position="72"/>
    </location>
</feature>
<evidence type="ECO:0000259" key="4">
    <source>
        <dbReference type="PROSITE" id="PS50977"/>
    </source>
</evidence>
<dbReference type="RefSeq" id="WP_074841622.1">
    <property type="nucleotide sequence ID" value="NZ_CP047056.1"/>
</dbReference>
<dbReference type="InterPro" id="IPR009057">
    <property type="entry name" value="Homeodomain-like_sf"/>
</dbReference>
<dbReference type="EMBL" id="FOSF01000071">
    <property type="protein sequence ID" value="SFK41735.1"/>
    <property type="molecule type" value="Genomic_DNA"/>
</dbReference>
<dbReference type="SUPFAM" id="SSF46689">
    <property type="entry name" value="Homeodomain-like"/>
    <property type="match status" value="1"/>
</dbReference>
<evidence type="ECO:0000256" key="1">
    <source>
        <dbReference type="ARBA" id="ARBA00023125"/>
    </source>
</evidence>
<evidence type="ECO:0000256" key="2">
    <source>
        <dbReference type="PROSITE-ProRule" id="PRU00335"/>
    </source>
</evidence>
<dbReference type="PANTHER" id="PTHR43479:SF11">
    <property type="entry name" value="ACREF_ENVCD OPERON REPRESSOR-RELATED"/>
    <property type="match status" value="1"/>
</dbReference>
<accession>A0A662ZC93</accession>
<dbReference type="Pfam" id="PF00440">
    <property type="entry name" value="TetR_N"/>
    <property type="match status" value="1"/>
</dbReference>
<sequence length="211" mass="24874">MEEQKQRVRRKESRADEILACADKLFLENGFEETTFSDIAKEGKMARSTIYLYFKDKNEILKAILHRSFVSHMPIIQHESLYESKTVGELFNNAVIGIEKFFDEPRFIHRYQMLFNLAIKHPYIAKMMNEESILPTKNLWNQHCARLNVSQKMTDYFFSSLYSIFLMACLSGNIFGEENPLLEFKDFSKIYREGILQLEVLQKNKCNKKGE</sequence>
<evidence type="ECO:0000256" key="3">
    <source>
        <dbReference type="SAM" id="Phobius"/>
    </source>
</evidence>
<evidence type="ECO:0000313" key="5">
    <source>
        <dbReference type="EMBL" id="SFK41735.1"/>
    </source>
</evidence>
<keyword evidence="3" id="KW-0812">Transmembrane</keyword>
<gene>
    <name evidence="5" type="ORF">SAMN04487865_10717</name>
</gene>
<keyword evidence="6" id="KW-1185">Reference proteome</keyword>
<dbReference type="Gene3D" id="1.10.357.10">
    <property type="entry name" value="Tetracycline Repressor, domain 2"/>
    <property type="match status" value="1"/>
</dbReference>
<keyword evidence="3" id="KW-0472">Membrane</keyword>